<dbReference type="SUPFAM" id="SSF46785">
    <property type="entry name" value="Winged helix' DNA-binding domain"/>
    <property type="match status" value="1"/>
</dbReference>
<comment type="catalytic activity">
    <reaction evidence="5">
        <text>siroheme + 2 H(+) = 12,18-didecarboxysiroheme + 2 CO2</text>
        <dbReference type="Rhea" id="RHEA:19093"/>
        <dbReference type="ChEBI" id="CHEBI:15378"/>
        <dbReference type="ChEBI" id="CHEBI:16526"/>
        <dbReference type="ChEBI" id="CHEBI:60052"/>
        <dbReference type="ChEBI" id="CHEBI:140497"/>
        <dbReference type="EC" id="4.1.1.111"/>
    </reaction>
</comment>
<name>A0A1F6V557_9PROT</name>
<comment type="pathway">
    <text evidence="2">Porphyrin-containing compound metabolism.</text>
</comment>
<dbReference type="PANTHER" id="PTHR43413">
    <property type="entry name" value="TRANSCRIPTIONAL REGULATOR, ASNC FAMILY"/>
    <property type="match status" value="1"/>
</dbReference>
<dbReference type="GO" id="GO:0016829">
    <property type="term" value="F:lyase activity"/>
    <property type="evidence" value="ECO:0007669"/>
    <property type="project" value="UniProtKB-KW"/>
</dbReference>
<dbReference type="EC" id="4.1.1.111" evidence="4"/>
<proteinExistence type="inferred from homology"/>
<dbReference type="InterPro" id="IPR036390">
    <property type="entry name" value="WH_DNA-bd_sf"/>
</dbReference>
<dbReference type="AlphaFoldDB" id="A0A1F6V557"/>
<comment type="similarity">
    <text evidence="3">Belongs to the Ahb/Nir family.</text>
</comment>
<dbReference type="Gene3D" id="3.30.70.3460">
    <property type="match status" value="1"/>
</dbReference>
<evidence type="ECO:0000256" key="4">
    <source>
        <dbReference type="ARBA" id="ARBA00023471"/>
    </source>
</evidence>
<dbReference type="Pfam" id="PF17805">
    <property type="entry name" value="AsnC_trans_reg2"/>
    <property type="match status" value="1"/>
</dbReference>
<dbReference type="PANTHER" id="PTHR43413:SF1">
    <property type="entry name" value="SIROHEME DECARBOXYLASE NIRL SUBUNIT"/>
    <property type="match status" value="1"/>
</dbReference>
<evidence type="ECO:0000259" key="6">
    <source>
        <dbReference type="Pfam" id="PF17805"/>
    </source>
</evidence>
<dbReference type="InterPro" id="IPR040523">
    <property type="entry name" value="AsnC_trans_reg2"/>
</dbReference>
<comment type="caution">
    <text evidence="8">The sequence shown here is derived from an EMBL/GenBank/DDBJ whole genome shotgun (WGS) entry which is preliminary data.</text>
</comment>
<dbReference type="Proteomes" id="UP000179076">
    <property type="component" value="Unassembled WGS sequence"/>
</dbReference>
<protein>
    <recommendedName>
        <fullName evidence="4">siroheme decarboxylase</fullName>
        <ecNumber evidence="4">4.1.1.111</ecNumber>
    </recommendedName>
</protein>
<dbReference type="InterPro" id="IPR050684">
    <property type="entry name" value="HTH-Siroheme_Decarb"/>
</dbReference>
<dbReference type="Pfam" id="PF22451">
    <property type="entry name" value="NirdL-like_HTH"/>
    <property type="match status" value="1"/>
</dbReference>
<evidence type="ECO:0000256" key="5">
    <source>
        <dbReference type="ARBA" id="ARBA00048470"/>
    </source>
</evidence>
<evidence type="ECO:0000259" key="7">
    <source>
        <dbReference type="Pfam" id="PF22451"/>
    </source>
</evidence>
<dbReference type="EMBL" id="MFSP01000121">
    <property type="protein sequence ID" value="OGI64748.1"/>
    <property type="molecule type" value="Genomic_DNA"/>
</dbReference>
<evidence type="ECO:0000256" key="1">
    <source>
        <dbReference type="ARBA" id="ARBA00023239"/>
    </source>
</evidence>
<evidence type="ECO:0000256" key="2">
    <source>
        <dbReference type="ARBA" id="ARBA00023444"/>
    </source>
</evidence>
<sequence length="165" mass="18683">MRRPLLAHGSGRHDIVNPLDAIDRKIINVLQAGFPICRRPYAEAAAQFGIDEGELIRRLRRLLQDGALSRFGPMYHAEELGGALTLAAMEVAPSDFERVSKIVNGFPEVAHNYERAHVLNMWFVLATERPERIPVVIDEIEQASGCRVYNMPKQEEFFVGLRFVL</sequence>
<gene>
    <name evidence="8" type="ORF">A2W18_11705</name>
</gene>
<evidence type="ECO:0000256" key="3">
    <source>
        <dbReference type="ARBA" id="ARBA00023457"/>
    </source>
</evidence>
<keyword evidence="1" id="KW-0456">Lyase</keyword>
<organism evidence="8 9">
    <name type="scientific">Candidatus Muproteobacteria bacterium RBG_16_60_9</name>
    <dbReference type="NCBI Taxonomy" id="1817755"/>
    <lineage>
        <taxon>Bacteria</taxon>
        <taxon>Pseudomonadati</taxon>
        <taxon>Pseudomonadota</taxon>
        <taxon>Candidatus Muproteobacteria</taxon>
    </lineage>
</organism>
<accession>A0A1F6V557</accession>
<evidence type="ECO:0000313" key="9">
    <source>
        <dbReference type="Proteomes" id="UP000179076"/>
    </source>
</evidence>
<dbReference type="InterPro" id="IPR036388">
    <property type="entry name" value="WH-like_DNA-bd_sf"/>
</dbReference>
<evidence type="ECO:0000313" key="8">
    <source>
        <dbReference type="EMBL" id="OGI64748.1"/>
    </source>
</evidence>
<feature type="domain" description="Siroheme decarboxylase AsnC-like ligand binding" evidence="6">
    <location>
        <begin position="85"/>
        <end position="157"/>
    </location>
</feature>
<feature type="domain" description="Siroheme decarboxylase NirL-like HTH" evidence="7">
    <location>
        <begin position="23"/>
        <end position="67"/>
    </location>
</feature>
<reference evidence="8 9" key="1">
    <citation type="journal article" date="2016" name="Nat. Commun.">
        <title>Thousands of microbial genomes shed light on interconnected biogeochemical processes in an aquifer system.</title>
        <authorList>
            <person name="Anantharaman K."/>
            <person name="Brown C.T."/>
            <person name="Hug L.A."/>
            <person name="Sharon I."/>
            <person name="Castelle C.J."/>
            <person name="Probst A.J."/>
            <person name="Thomas B.C."/>
            <person name="Singh A."/>
            <person name="Wilkins M.J."/>
            <person name="Karaoz U."/>
            <person name="Brodie E.L."/>
            <person name="Williams K.H."/>
            <person name="Hubbard S.S."/>
            <person name="Banfield J.F."/>
        </authorList>
    </citation>
    <scope>NUCLEOTIDE SEQUENCE [LARGE SCALE GENOMIC DNA]</scope>
</reference>
<dbReference type="Gene3D" id="1.10.10.10">
    <property type="entry name" value="Winged helix-like DNA-binding domain superfamily/Winged helix DNA-binding domain"/>
    <property type="match status" value="1"/>
</dbReference>
<dbReference type="InterPro" id="IPR053953">
    <property type="entry name" value="NirdL-like_HTH"/>
</dbReference>